<keyword evidence="2" id="KW-0614">Plasmid</keyword>
<evidence type="ECO:0000313" key="2">
    <source>
        <dbReference type="EMBL" id="CBS90347.1"/>
    </source>
</evidence>
<gene>
    <name evidence="2" type="ordered locus">AZOLI_p30532</name>
</gene>
<geneLocation type="plasmid" evidence="2 3">
    <name>AZO_p3</name>
</geneLocation>
<accession>G7ZFK2</accession>
<reference evidence="3" key="1">
    <citation type="journal article" date="2011" name="PLoS Genet.">
        <title>Azospirillum genomes reveal transition of bacteria from aquatic to terrestrial environments.</title>
        <authorList>
            <person name="Wisniewski-Dye F."/>
            <person name="Borziak K."/>
            <person name="Khalsa-Moyers G."/>
            <person name="Alexandre G."/>
            <person name="Sukharnikov L.O."/>
            <person name="Wuichet K."/>
            <person name="Hurst G.B."/>
            <person name="McDonald W.H."/>
            <person name="Robertson J.S."/>
            <person name="Barbe V."/>
            <person name="Calteau A."/>
            <person name="Rouy Z."/>
            <person name="Mangenot S."/>
            <person name="Prigent-Combaret C."/>
            <person name="Normand P."/>
            <person name="Boyer M."/>
            <person name="Siguier P."/>
            <person name="Dessaux Y."/>
            <person name="Elmerich C."/>
            <person name="Condemine G."/>
            <person name="Krishnen G."/>
            <person name="Kennedy I."/>
            <person name="Paterson A.H."/>
            <person name="Gonzalez V."/>
            <person name="Mavingui P."/>
            <person name="Zhulin I.B."/>
        </authorList>
    </citation>
    <scope>NUCLEOTIDE SEQUENCE [LARGE SCALE GENOMIC DNA]</scope>
    <source>
        <strain evidence="3">4B</strain>
    </source>
</reference>
<sequence length="418" mass="44817">MNGREHGAMADAAAHTLLARLQALRAAPEPLAALLADLRGIEHGGDPRFAMTLDHYLESWLGSQPREVFRLAGPRLLILAPAEAAPLFDAGARALAHTLLSHGFGTLHTDRYDMATEGERLFADLFPDDATAALREAAQHAPTAALAHLLEVERVLHGADIDSIVREQPVWSFAEAHPAVVTTELAISLEELESRLSLSLRRDSWLRHEVAVRLDRGLLRHIARDRSRDPRPFAIDLHTATALDDGFDELARAIPTEMRTRITAELPCWELSLAPARVVAAAGRLADAGFAVALDHVPLAALAGLDLGGLEPAFIKTQWIRGASGAADLLTAAVERFGAGRLVLWRCDEPAALETGHAAGVALFQGRAADAASVAPWHPSESVPRPVAEEPEEPAPSETADPTRPPPPGLLGRLFGRG</sequence>
<protein>
    <recommendedName>
        <fullName evidence="4">EAL domain-containing protein</fullName>
    </recommendedName>
</protein>
<dbReference type="KEGG" id="ali:AZOLI_p30532"/>
<feature type="region of interest" description="Disordered" evidence="1">
    <location>
        <begin position="375"/>
        <end position="418"/>
    </location>
</feature>
<evidence type="ECO:0000313" key="3">
    <source>
        <dbReference type="Proteomes" id="UP000005667"/>
    </source>
</evidence>
<evidence type="ECO:0000256" key="1">
    <source>
        <dbReference type="SAM" id="MobiDB-lite"/>
    </source>
</evidence>
<dbReference type="HOGENOM" id="CLU_656640_0_0_5"/>
<dbReference type="Proteomes" id="UP000005667">
    <property type="component" value="Plasmid AZO_p3"/>
</dbReference>
<keyword evidence="3" id="KW-1185">Reference proteome</keyword>
<organism evidence="2 3">
    <name type="scientific">Azospirillum lipoferum (strain 4B)</name>
    <dbReference type="NCBI Taxonomy" id="862719"/>
    <lineage>
        <taxon>Bacteria</taxon>
        <taxon>Pseudomonadati</taxon>
        <taxon>Pseudomonadota</taxon>
        <taxon>Alphaproteobacteria</taxon>
        <taxon>Rhodospirillales</taxon>
        <taxon>Azospirillaceae</taxon>
        <taxon>Azospirillum</taxon>
    </lineage>
</organism>
<dbReference type="EMBL" id="FQ311871">
    <property type="protein sequence ID" value="CBS90347.1"/>
    <property type="molecule type" value="Genomic_DNA"/>
</dbReference>
<evidence type="ECO:0008006" key="4">
    <source>
        <dbReference type="Google" id="ProtNLM"/>
    </source>
</evidence>
<proteinExistence type="predicted"/>
<name>G7ZFK2_AZOL4</name>
<dbReference type="OrthoDB" id="8431402at2"/>
<dbReference type="AlphaFoldDB" id="G7ZFK2"/>